<feature type="compositionally biased region" description="Polar residues" evidence="1">
    <location>
        <begin position="878"/>
        <end position="895"/>
    </location>
</feature>
<evidence type="ECO:0000256" key="1">
    <source>
        <dbReference type="SAM" id="MobiDB-lite"/>
    </source>
</evidence>
<reference evidence="2 3" key="1">
    <citation type="journal article" date="2024" name="bioRxiv">
        <title>Comparative genomics of Cryptococcus and Kwoniella reveals pathogenesis evolution and contrasting karyotype dynamics via intercentromeric recombination or chromosome fusion.</title>
        <authorList>
            <person name="Coelho M.A."/>
            <person name="David-Palma M."/>
            <person name="Shea T."/>
            <person name="Bowers K."/>
            <person name="McGinley-Smith S."/>
            <person name="Mohammad A.W."/>
            <person name="Gnirke A."/>
            <person name="Yurkov A.M."/>
            <person name="Nowrousian M."/>
            <person name="Sun S."/>
            <person name="Cuomo C.A."/>
            <person name="Heitman J."/>
        </authorList>
    </citation>
    <scope>NUCLEOTIDE SEQUENCE [LARGE SCALE GENOMIC DNA]</scope>
    <source>
        <strain evidence="2 3">CBS 13917</strain>
    </source>
</reference>
<dbReference type="InterPro" id="IPR018809">
    <property type="entry name" value="DUF2406"/>
</dbReference>
<feature type="compositionally biased region" description="Low complexity" evidence="1">
    <location>
        <begin position="321"/>
        <end position="332"/>
    </location>
</feature>
<comment type="caution">
    <text evidence="2">The sequence shown here is derived from an EMBL/GenBank/DDBJ whole genome shotgun (WGS) entry which is preliminary data.</text>
</comment>
<feature type="compositionally biased region" description="Basic and acidic residues" evidence="1">
    <location>
        <begin position="559"/>
        <end position="591"/>
    </location>
</feature>
<feature type="compositionally biased region" description="Low complexity" evidence="1">
    <location>
        <begin position="105"/>
        <end position="123"/>
    </location>
</feature>
<feature type="compositionally biased region" description="Low complexity" evidence="1">
    <location>
        <begin position="152"/>
        <end position="169"/>
    </location>
</feature>
<feature type="compositionally biased region" description="Polar residues" evidence="1">
    <location>
        <begin position="476"/>
        <end position="505"/>
    </location>
</feature>
<feature type="compositionally biased region" description="Polar residues" evidence="1">
    <location>
        <begin position="934"/>
        <end position="953"/>
    </location>
</feature>
<dbReference type="Pfam" id="PF10295">
    <property type="entry name" value="DUF2406"/>
    <property type="match status" value="1"/>
</dbReference>
<feature type="region of interest" description="Disordered" evidence="1">
    <location>
        <begin position="389"/>
        <end position="546"/>
    </location>
</feature>
<feature type="compositionally biased region" description="Basic residues" evidence="1">
    <location>
        <begin position="592"/>
        <end position="612"/>
    </location>
</feature>
<feature type="region of interest" description="Disordered" evidence="1">
    <location>
        <begin position="1"/>
        <end position="197"/>
    </location>
</feature>
<feature type="compositionally biased region" description="Polar residues" evidence="1">
    <location>
        <begin position="798"/>
        <end position="807"/>
    </location>
</feature>
<feature type="compositionally biased region" description="Basic and acidic residues" evidence="1">
    <location>
        <begin position="389"/>
        <end position="400"/>
    </location>
</feature>
<organism evidence="2 3">
    <name type="scientific">Kwoniella newhampshirensis</name>
    <dbReference type="NCBI Taxonomy" id="1651941"/>
    <lineage>
        <taxon>Eukaryota</taxon>
        <taxon>Fungi</taxon>
        <taxon>Dikarya</taxon>
        <taxon>Basidiomycota</taxon>
        <taxon>Agaricomycotina</taxon>
        <taxon>Tremellomycetes</taxon>
        <taxon>Tremellales</taxon>
        <taxon>Cryptococcaceae</taxon>
        <taxon>Kwoniella</taxon>
    </lineage>
</organism>
<feature type="compositionally biased region" description="Pro residues" evidence="1">
    <location>
        <begin position="683"/>
        <end position="694"/>
    </location>
</feature>
<feature type="compositionally biased region" description="Polar residues" evidence="1">
    <location>
        <begin position="50"/>
        <end position="63"/>
    </location>
</feature>
<evidence type="ECO:0000313" key="3">
    <source>
        <dbReference type="Proteomes" id="UP001388673"/>
    </source>
</evidence>
<feature type="compositionally biased region" description="Polar residues" evidence="1">
    <location>
        <begin position="434"/>
        <end position="443"/>
    </location>
</feature>
<gene>
    <name evidence="2" type="ORF">IAR55_002680</name>
</gene>
<feature type="compositionally biased region" description="Low complexity" evidence="1">
    <location>
        <begin position="613"/>
        <end position="625"/>
    </location>
</feature>
<feature type="compositionally biased region" description="Polar residues" evidence="1">
    <location>
        <begin position="658"/>
        <end position="676"/>
    </location>
</feature>
<feature type="compositionally biased region" description="Polar residues" evidence="1">
    <location>
        <begin position="838"/>
        <end position="852"/>
    </location>
</feature>
<dbReference type="RefSeq" id="XP_066803294.1">
    <property type="nucleotide sequence ID" value="XM_066945793.1"/>
</dbReference>
<feature type="compositionally biased region" description="Low complexity" evidence="1">
    <location>
        <begin position="179"/>
        <end position="192"/>
    </location>
</feature>
<dbReference type="GeneID" id="92179938"/>
<dbReference type="EMBL" id="JBCAWK010000005">
    <property type="protein sequence ID" value="KAK8858453.1"/>
    <property type="molecule type" value="Genomic_DNA"/>
</dbReference>
<feature type="region of interest" description="Disordered" evidence="1">
    <location>
        <begin position="793"/>
        <end position="995"/>
    </location>
</feature>
<feature type="compositionally biased region" description="Polar residues" evidence="1">
    <location>
        <begin position="1"/>
        <end position="21"/>
    </location>
</feature>
<evidence type="ECO:0008006" key="4">
    <source>
        <dbReference type="Google" id="ProtNLM"/>
    </source>
</evidence>
<sequence length="995" mass="104087">MATAFATQLQPFEENQSPSPEETNENPYEVTLARRRSRRSSRTSHGSGGIATSPNSTVNTLHRQLSGDPESPPPAWKRRSTVSSRSPRSPGGNSPPLASGSRVGTTRSPSQSSATSAGSGPPSARRHPNLMMTTSARQPATALPNGMSVHESPNSSSANLADLALPNPAFRRRQGGTGSNRSSVSSSQDLSGLTGEELWAMNHEQDIRDMSNPTRLAEERPLDTIRRLSKAMEQPVGYHPGLPGDVIWPSAPPQDVIPPIKSKSYTNIAKLGSKPSKRMSKRGRSREASIDTTVSAMSPMGARSTPTSPVVYTVGKPGTLSSAHSSSASLSSQNIPSNKSFPGMNGLPPSSYYSRDFLSSLAPREGGYAIAATMGGGLGAVGTMSVEEKRRSAIHEDSRSRSTGSRAPLARSAGMGRWSLDGGEHYGRPYATPSAATTSSNLSAPPVNSADPSPPLETASLPGSDLPEGASPPHLSRTSASTGLVVTPISSNPAAPSPLSQQTSAEDVAHRSGTVSPPPVPTEGPALALNTKKSKKQLAKDAKAAEKAEAVKVARERAEAARAEAIKKQAARDAEIKAKEDAKRKEREEKARRKLEKKAAKGSRRILGRKKSTSSLPSQTTSSTVPPVPPLPAQFSTTTTNVAPAAAVPQPSSATAAGQINTGASTPPEQKATLLQSIAKPIAPIPPPPAPKPTGVPTRPQIQPKRSLFGTIKKRFSYMGSSDDKEPSRVVPPVPKLPASSRAAPGPVVERTIPPQTPQTVIQAVTNVVVNMPEEKALLPARRDSLLAAPFVAPHSDSAATAPTDQDLSAEKRRQSLTRSASYGIPTSPAPTPAHTLAKTTSNENTSASPSGSVHRKRGSVMGPRPMPRRLSQESHPRPTSISSEHNSSDPTSISHAFGTAGAPAEPLGAPVPLPVTPSTSGDSALSYIHSHASHMSTGTPITSPSVTDAGSTSRKDSMSEESHSLEQPERESSKDSNETVLIGREEPTSMAVAV</sequence>
<feature type="compositionally biased region" description="Basic and acidic residues" evidence="1">
    <location>
        <begin position="954"/>
        <end position="988"/>
    </location>
</feature>
<dbReference type="KEGG" id="kne:92179938"/>
<feature type="compositionally biased region" description="Low complexity" evidence="1">
    <location>
        <begin position="81"/>
        <end position="96"/>
    </location>
</feature>
<feature type="region of interest" description="Disordered" evidence="1">
    <location>
        <begin position="559"/>
        <end position="755"/>
    </location>
</feature>
<name>A0AAW0YRN0_9TREE</name>
<keyword evidence="3" id="KW-1185">Reference proteome</keyword>
<proteinExistence type="predicted"/>
<evidence type="ECO:0000313" key="2">
    <source>
        <dbReference type="EMBL" id="KAK8858453.1"/>
    </source>
</evidence>
<protein>
    <recommendedName>
        <fullName evidence="4">Inner centromere protein ARK-binding domain-containing protein</fullName>
    </recommendedName>
</protein>
<feature type="region of interest" description="Disordered" evidence="1">
    <location>
        <begin position="321"/>
        <end position="343"/>
    </location>
</feature>
<dbReference type="Proteomes" id="UP001388673">
    <property type="component" value="Unassembled WGS sequence"/>
</dbReference>
<dbReference type="AlphaFoldDB" id="A0AAW0YRN0"/>
<feature type="compositionally biased region" description="Low complexity" evidence="1">
    <location>
        <begin position="636"/>
        <end position="657"/>
    </location>
</feature>
<feature type="compositionally biased region" description="Basic residues" evidence="1">
    <location>
        <begin position="33"/>
        <end position="42"/>
    </location>
</feature>
<accession>A0AAW0YRN0</accession>